<keyword evidence="8 11" id="KW-0472">Membrane</keyword>
<keyword evidence="12" id="KW-1185">Reference proteome</keyword>
<keyword evidence="5" id="KW-0735">Signal-anchor</keyword>
<feature type="region of interest" description="Disordered" evidence="10">
    <location>
        <begin position="1"/>
        <end position="42"/>
    </location>
</feature>
<dbReference type="SUPFAM" id="SSF52540">
    <property type="entry name" value="P-loop containing nucleoside triphosphate hydrolases"/>
    <property type="match status" value="1"/>
</dbReference>
<feature type="compositionally biased region" description="Basic and acidic residues" evidence="10">
    <location>
        <begin position="1"/>
        <end position="10"/>
    </location>
</feature>
<evidence type="ECO:0000256" key="8">
    <source>
        <dbReference type="ARBA" id="ARBA00023136"/>
    </source>
</evidence>
<dbReference type="Gene3D" id="3.40.50.300">
    <property type="entry name" value="P-loop containing nucleotide triphosphate hydrolases"/>
    <property type="match status" value="1"/>
</dbReference>
<keyword evidence="9" id="KW-0325">Glycoprotein</keyword>
<evidence type="ECO:0000256" key="10">
    <source>
        <dbReference type="SAM" id="MobiDB-lite"/>
    </source>
</evidence>
<dbReference type="Pfam" id="PF06990">
    <property type="entry name" value="Gal-3-0_sulfotr"/>
    <property type="match status" value="1"/>
</dbReference>
<keyword evidence="3" id="KW-0808">Transferase</keyword>
<evidence type="ECO:0000256" key="3">
    <source>
        <dbReference type="ARBA" id="ARBA00022679"/>
    </source>
</evidence>
<keyword evidence="6 11" id="KW-1133">Transmembrane helix</keyword>
<evidence type="ECO:0000256" key="4">
    <source>
        <dbReference type="ARBA" id="ARBA00022692"/>
    </source>
</evidence>
<evidence type="ECO:0000256" key="11">
    <source>
        <dbReference type="SAM" id="Phobius"/>
    </source>
</evidence>
<accession>A0ABM0JI12</accession>
<evidence type="ECO:0000313" key="13">
    <source>
        <dbReference type="RefSeq" id="XP_005094086.1"/>
    </source>
</evidence>
<evidence type="ECO:0000256" key="9">
    <source>
        <dbReference type="ARBA" id="ARBA00023180"/>
    </source>
</evidence>
<dbReference type="PANTHER" id="PTHR14647:SF87">
    <property type="entry name" value="PUTATIVE-RELATED"/>
    <property type="match status" value="1"/>
</dbReference>
<dbReference type="InterPro" id="IPR027417">
    <property type="entry name" value="P-loop_NTPase"/>
</dbReference>
<organism evidence="12 13">
    <name type="scientific">Aplysia californica</name>
    <name type="common">California sea hare</name>
    <dbReference type="NCBI Taxonomy" id="6500"/>
    <lineage>
        <taxon>Eukaryota</taxon>
        <taxon>Metazoa</taxon>
        <taxon>Spiralia</taxon>
        <taxon>Lophotrochozoa</taxon>
        <taxon>Mollusca</taxon>
        <taxon>Gastropoda</taxon>
        <taxon>Heterobranchia</taxon>
        <taxon>Euthyneura</taxon>
        <taxon>Tectipleura</taxon>
        <taxon>Aplysiida</taxon>
        <taxon>Aplysioidea</taxon>
        <taxon>Aplysiidae</taxon>
        <taxon>Aplysia</taxon>
    </lineage>
</organism>
<dbReference type="PANTHER" id="PTHR14647">
    <property type="entry name" value="GALACTOSE-3-O-SULFOTRANSFERASE"/>
    <property type="match status" value="1"/>
</dbReference>
<name>A0ABM0JI12_APLCA</name>
<keyword evidence="7" id="KW-0333">Golgi apparatus</keyword>
<evidence type="ECO:0000256" key="6">
    <source>
        <dbReference type="ARBA" id="ARBA00022989"/>
    </source>
</evidence>
<evidence type="ECO:0000313" key="12">
    <source>
        <dbReference type="Proteomes" id="UP000694888"/>
    </source>
</evidence>
<evidence type="ECO:0000256" key="1">
    <source>
        <dbReference type="ARBA" id="ARBA00004323"/>
    </source>
</evidence>
<comment type="similarity">
    <text evidence="2">Belongs to the galactose-3-O-sulfotransferase family.</text>
</comment>
<dbReference type="GeneID" id="101852835"/>
<feature type="transmembrane region" description="Helical" evidence="11">
    <location>
        <begin position="63"/>
        <end position="80"/>
    </location>
</feature>
<dbReference type="RefSeq" id="XP_005094086.1">
    <property type="nucleotide sequence ID" value="XM_005094029.3"/>
</dbReference>
<dbReference type="InterPro" id="IPR009729">
    <property type="entry name" value="Gal-3-0_sulfotransfrase"/>
</dbReference>
<reference evidence="13" key="1">
    <citation type="submission" date="2025-08" db="UniProtKB">
        <authorList>
            <consortium name="RefSeq"/>
        </authorList>
    </citation>
    <scope>IDENTIFICATION</scope>
</reference>
<evidence type="ECO:0000256" key="7">
    <source>
        <dbReference type="ARBA" id="ARBA00023034"/>
    </source>
</evidence>
<comment type="subcellular location">
    <subcellularLocation>
        <location evidence="1">Golgi apparatus membrane</location>
        <topology evidence="1">Single-pass type II membrane protein</topology>
    </subcellularLocation>
</comment>
<evidence type="ECO:0000256" key="2">
    <source>
        <dbReference type="ARBA" id="ARBA00008124"/>
    </source>
</evidence>
<gene>
    <name evidence="13" type="primary">LOC101852835</name>
</gene>
<feature type="compositionally biased region" description="Basic and acidic residues" evidence="10">
    <location>
        <begin position="27"/>
        <end position="41"/>
    </location>
</feature>
<dbReference type="Proteomes" id="UP000694888">
    <property type="component" value="Unplaced"/>
</dbReference>
<protein>
    <submittedName>
        <fullName evidence="13">Galactose-3-O-sulfotransferase 2 isoform X1</fullName>
    </submittedName>
</protein>
<proteinExistence type="inferred from homology"/>
<keyword evidence="4 11" id="KW-0812">Transmembrane</keyword>
<evidence type="ECO:0000256" key="5">
    <source>
        <dbReference type="ARBA" id="ARBA00022968"/>
    </source>
</evidence>
<sequence>MSAETFRRDLPSVGGTDQDNMMAGRAGNREHPRPACPDRAHPGVSWPRAVCDEMARIFRRKKVLWLVLLAAVVVFTLAVLQSSGNPTELRAPVMVDVVVTPSNTADVSGYVSGQVKYLNFIISDNVTKPSPTCSPIHNIAFLKTHKAGSSTVTSILQRYGMTRNLQFALPDKPSHTFAYNYLSKPGGRLTLQAVIPLLPGKEEYNILCNHAVYNRTAFRLIMPSDTVYISILREPFSQVESIFEYYGVIGSLARVNPSIRNFTNPLSEFFSNPYKYEKGNVHFSYLRNKQAEDFGLSVDELFSPSKFDEYLQQLSQDFLLVMIMEYFDESLLLLKHALCWDTKDILFIPKNKNGRKPRRNFTDEDRKRHRKLSSLDYKLYDFFLKRLQDELSRQSEDFFQELDNFRSLLTQVKHTCETKSSFFYVTATRWYDAFNVTAEDCNILRMPELVALDVLLKRARPPVVTPTPLSGSKIH</sequence>